<protein>
    <submittedName>
        <fullName evidence="8">TldD</fullName>
    </submittedName>
</protein>
<dbReference type="Gene3D" id="3.30.2290.10">
    <property type="entry name" value="PmbA/TldD superfamily"/>
    <property type="match status" value="1"/>
</dbReference>
<dbReference type="PANTHER" id="PTHR30624:SF11">
    <property type="entry name" value="ZINC-DEPENDENT PROTEASE, TLDD_PMBA FAMILY"/>
    <property type="match status" value="1"/>
</dbReference>
<keyword evidence="2" id="KW-0645">Protease</keyword>
<dbReference type="InterPro" id="IPR045569">
    <property type="entry name" value="Metalloprtase-TldD/E_C"/>
</dbReference>
<dbReference type="InterPro" id="IPR036059">
    <property type="entry name" value="TldD/PmbA_sf"/>
</dbReference>
<dbReference type="GO" id="GO:0006508">
    <property type="term" value="P:proteolysis"/>
    <property type="evidence" value="ECO:0007669"/>
    <property type="project" value="UniProtKB-KW"/>
</dbReference>
<accession>G7VG24</accession>
<gene>
    <name evidence="8" type="ORF">P186_1604</name>
</gene>
<dbReference type="PANTHER" id="PTHR30624">
    <property type="entry name" value="UNCHARACTERIZED PROTEIN TLDD AND PMBA"/>
    <property type="match status" value="1"/>
</dbReference>
<reference evidence="8 9" key="1">
    <citation type="journal article" date="2012" name="J. Bacteriol.">
        <title>Complete genome sequence of strain 1860, a crenarchaeon of the genus pyrobaculum able to grow with various electron acceptors.</title>
        <authorList>
            <person name="Mardanov A.V."/>
            <person name="Gumerov V.M."/>
            <person name="Slobodkina G.B."/>
            <person name="Beletsky A.V."/>
            <person name="Bonch-Osmolovskaya E.A."/>
            <person name="Ravin N.V."/>
            <person name="Skryabin K.G."/>
        </authorList>
    </citation>
    <scope>NUCLEOTIDE SEQUENCE [LARGE SCALE GENOMIC DNA]</scope>
    <source>
        <strain evidence="8 9">1860</strain>
    </source>
</reference>
<dbReference type="KEGG" id="pyr:P186_1604"/>
<dbReference type="HOGENOM" id="CLU_026425_1_2_2"/>
<dbReference type="InterPro" id="IPR035068">
    <property type="entry name" value="TldD/PmbA_N"/>
</dbReference>
<keyword evidence="9" id="KW-1185">Reference proteome</keyword>
<dbReference type="EMBL" id="CP003098">
    <property type="protein sequence ID" value="AET33022.1"/>
    <property type="molecule type" value="Genomic_DNA"/>
</dbReference>
<dbReference type="BioCyc" id="PSP1104324:GJSN-1577-MONOMER"/>
<feature type="domain" description="Metalloprotease TldD/E N-terminal" evidence="5">
    <location>
        <begin position="30"/>
        <end position="94"/>
    </location>
</feature>
<evidence type="ECO:0000259" key="7">
    <source>
        <dbReference type="Pfam" id="PF19290"/>
    </source>
</evidence>
<keyword evidence="3" id="KW-0378">Hydrolase</keyword>
<dbReference type="Pfam" id="PF19289">
    <property type="entry name" value="PmbA_TldD_3rd"/>
    <property type="match status" value="1"/>
</dbReference>
<evidence type="ECO:0000259" key="5">
    <source>
        <dbReference type="Pfam" id="PF01523"/>
    </source>
</evidence>
<feature type="domain" description="Metalloprotease TldD/E central" evidence="7">
    <location>
        <begin position="126"/>
        <end position="192"/>
    </location>
</feature>
<name>G7VG24_9CREN</name>
<dbReference type="GO" id="GO:0008237">
    <property type="term" value="F:metallopeptidase activity"/>
    <property type="evidence" value="ECO:0007669"/>
    <property type="project" value="UniProtKB-KW"/>
</dbReference>
<dbReference type="InterPro" id="IPR002510">
    <property type="entry name" value="Metalloprtase-TldD/E_N"/>
</dbReference>
<keyword evidence="4" id="KW-0482">Metalloprotease</keyword>
<organism evidence="8 9">
    <name type="scientific">Pyrobaculum ferrireducens</name>
    <dbReference type="NCBI Taxonomy" id="1104324"/>
    <lineage>
        <taxon>Archaea</taxon>
        <taxon>Thermoproteota</taxon>
        <taxon>Thermoprotei</taxon>
        <taxon>Thermoproteales</taxon>
        <taxon>Thermoproteaceae</taxon>
        <taxon>Pyrobaculum</taxon>
    </lineage>
</organism>
<sequence length="468" mass="51350">MLIKPTQHSPMDELLYKALEYGLSLGASYVEVRWQRDSGSVAGFRNGQFEFSTTYHSEGVAVRAVAGGGLGFAASPRLELEGVLEAVERAVKLAKAAGRMRKTPVALSEEALARFSYSLPPIEVDPVDLLKSLDEYVDKSLSARRLVAHVWTTEKRVVTSDGADVYSKVPRVYLFAMLIKHEPSLGSLQRDVFLGGTAQDSIAGAEKVLEEESKKLGQLLERARSVAPGRYDVVFSPEMAGILVHESVGHPFELDRIYGREGAEAGESYIKPGNLRVKIGSELVNITDYPAIPGTYGFYLVDDEGVVARPKQLVRRGEATEFITNRQYAAVIGGNSNAGARASAFDREPIPRMSNTYLEPGDWKPGEIISDTRRGIYMVSYTEWNINDTRYSGRYGILEGYLIENGEVKHPVKGFVEVDTPELWGNVDAVGRDFQLFVGTCGKGNPSQGIPVTMGGPTFRSRSLRVVT</sequence>
<dbReference type="InterPro" id="IPR025502">
    <property type="entry name" value="TldD"/>
</dbReference>
<evidence type="ECO:0000256" key="4">
    <source>
        <dbReference type="ARBA" id="ARBA00023049"/>
    </source>
</evidence>
<evidence type="ECO:0000259" key="6">
    <source>
        <dbReference type="Pfam" id="PF19289"/>
    </source>
</evidence>
<feature type="domain" description="Metalloprotease TldD/E C-terminal" evidence="6">
    <location>
        <begin position="228"/>
        <end position="466"/>
    </location>
</feature>
<proteinExistence type="inferred from homology"/>
<dbReference type="Proteomes" id="UP000005867">
    <property type="component" value="Chromosome"/>
</dbReference>
<dbReference type="eggNOG" id="arCOG00321">
    <property type="taxonomic scope" value="Archaea"/>
</dbReference>
<dbReference type="InterPro" id="IPR051463">
    <property type="entry name" value="Peptidase_U62_metallo"/>
</dbReference>
<dbReference type="AlphaFoldDB" id="G7VG24"/>
<dbReference type="Pfam" id="PF19290">
    <property type="entry name" value="PmbA_TldD_2nd"/>
    <property type="match status" value="1"/>
</dbReference>
<dbReference type="SUPFAM" id="SSF111283">
    <property type="entry name" value="Putative modulator of DNA gyrase, PmbA/TldD"/>
    <property type="match status" value="1"/>
</dbReference>
<comment type="similarity">
    <text evidence="1">Belongs to the peptidase U62 family.</text>
</comment>
<evidence type="ECO:0000313" key="8">
    <source>
        <dbReference type="EMBL" id="AET33022.1"/>
    </source>
</evidence>
<evidence type="ECO:0000256" key="3">
    <source>
        <dbReference type="ARBA" id="ARBA00022801"/>
    </source>
</evidence>
<dbReference type="STRING" id="1104324.P186_1604"/>
<dbReference type="PIRSF" id="PIRSF004919">
    <property type="entry name" value="TldD"/>
    <property type="match status" value="1"/>
</dbReference>
<evidence type="ECO:0000313" key="9">
    <source>
        <dbReference type="Proteomes" id="UP000005867"/>
    </source>
</evidence>
<dbReference type="GO" id="GO:0005829">
    <property type="term" value="C:cytosol"/>
    <property type="evidence" value="ECO:0007669"/>
    <property type="project" value="TreeGrafter"/>
</dbReference>
<evidence type="ECO:0000256" key="1">
    <source>
        <dbReference type="ARBA" id="ARBA00005836"/>
    </source>
</evidence>
<dbReference type="InterPro" id="IPR045570">
    <property type="entry name" value="Metalloprtase-TldD/E_cen_dom"/>
</dbReference>
<evidence type="ECO:0000256" key="2">
    <source>
        <dbReference type="ARBA" id="ARBA00022670"/>
    </source>
</evidence>
<dbReference type="Pfam" id="PF01523">
    <property type="entry name" value="PmbA_TldD_1st"/>
    <property type="match status" value="1"/>
</dbReference>